<keyword evidence="1" id="KW-1133">Transmembrane helix</keyword>
<dbReference type="Proteomes" id="UP000069015">
    <property type="component" value="Chromosome 1"/>
</dbReference>
<evidence type="ECO:0008006" key="4">
    <source>
        <dbReference type="Google" id="ProtNLM"/>
    </source>
</evidence>
<dbReference type="KEGG" id="prr:AT705_15340"/>
<accession>A0A0U3ILH9</accession>
<feature type="transmembrane region" description="Helical" evidence="1">
    <location>
        <begin position="18"/>
        <end position="42"/>
    </location>
</feature>
<organism evidence="2 3">
    <name type="scientific">Pseudoalteromonas rubra</name>
    <dbReference type="NCBI Taxonomy" id="43658"/>
    <lineage>
        <taxon>Bacteria</taxon>
        <taxon>Pseudomonadati</taxon>
        <taxon>Pseudomonadota</taxon>
        <taxon>Gammaproteobacteria</taxon>
        <taxon>Alteromonadales</taxon>
        <taxon>Pseudoalteromonadaceae</taxon>
        <taxon>Pseudoalteromonas</taxon>
    </lineage>
</organism>
<dbReference type="AlphaFoldDB" id="A0A0U3ILH9"/>
<sequence length="311" mass="35987">MAINCLYWLWQWFLGSQFVWLGSQFVWIVQSLLFLLVVVQLFSPVRAQQISQDATPPELHITLPVRQVKLQKYISELLHVSLADLGYNLTLTMTPNPLYKRESRLLNSGQITMIMRLATPQRDATFHKINVPLTQSLIGKRLLLIHQRTQTRFDAVQSLESFRDSKLVGVFAPGWYDTQIWQANQLPYIENTSDHGTIVRMLTGGNRGFDYFSRGINEIDDYPLSDGLIIEPNLVLSYPLDFHFYLHPQNKAHISILTRALERAQRNGLQTRLMRKHFGYLQQRHRLSERRVIHLALPAADKAVQQPPPAH</sequence>
<keyword evidence="1" id="KW-0812">Transmembrane</keyword>
<proteinExistence type="predicted"/>
<dbReference type="RefSeq" id="WP_058797240.1">
    <property type="nucleotide sequence ID" value="NZ_CP013611.1"/>
</dbReference>
<protein>
    <recommendedName>
        <fullName evidence="4">Solute-binding protein family 3/N-terminal domain-containing protein</fullName>
    </recommendedName>
</protein>
<name>A0A0U3ILH9_9GAMM</name>
<reference evidence="2 3" key="1">
    <citation type="submission" date="2015-12" db="EMBL/GenBank/DDBJ databases">
        <title>Complete genome sequence of Pseudoalteromonas rubra SCSIO 6842, harboring a conjugative plasmid.</title>
        <authorList>
            <person name="Li B."/>
            <person name="Wang X."/>
        </authorList>
    </citation>
    <scope>NUCLEOTIDE SEQUENCE [LARGE SCALE GENOMIC DNA]</scope>
    <source>
        <strain evidence="2 3">SCSIO 6842</strain>
    </source>
</reference>
<evidence type="ECO:0000256" key="1">
    <source>
        <dbReference type="SAM" id="Phobius"/>
    </source>
</evidence>
<gene>
    <name evidence="2" type="ORF">AT705_15340</name>
</gene>
<dbReference type="EMBL" id="CP013611">
    <property type="protein sequence ID" value="ALU44204.1"/>
    <property type="molecule type" value="Genomic_DNA"/>
</dbReference>
<evidence type="ECO:0000313" key="2">
    <source>
        <dbReference type="EMBL" id="ALU44204.1"/>
    </source>
</evidence>
<evidence type="ECO:0000313" key="3">
    <source>
        <dbReference type="Proteomes" id="UP000069015"/>
    </source>
</evidence>
<keyword evidence="1" id="KW-0472">Membrane</keyword>
<dbReference type="SUPFAM" id="SSF53850">
    <property type="entry name" value="Periplasmic binding protein-like II"/>
    <property type="match status" value="1"/>
</dbReference>